<keyword evidence="1" id="KW-0472">Membrane</keyword>
<keyword evidence="3" id="KW-1185">Reference proteome</keyword>
<name>I3WUD1_9CAUD</name>
<keyword evidence="1" id="KW-0812">Transmembrane</keyword>
<accession>I3WUD1</accession>
<reference evidence="3" key="1">
    <citation type="submission" date="2012-02" db="EMBL/GenBank/DDBJ databases">
        <authorList>
            <person name="Bajgain P."/>
            <person name="Fisher J.N.B."/>
            <person name="Lunt B.L."/>
            <person name="Sheflo M.A."/>
            <person name="Brighton A.K."/>
            <person name="Adawi E.C."/>
            <person name="Christiansen M.R."/>
            <person name="Ferguson N.C."/>
            <person name="Gardner A.V."/>
            <person name="Irons D.L."/>
            <person name="Jensen J."/>
            <person name="Kennedy A."/>
            <person name="Lloyd J.S."/>
            <person name="Marlow S."/>
            <person name="Mason S.J."/>
            <person name="McCord T.M."/>
            <person name="Merrill B.D."/>
            <person name="Nelson E.P."/>
            <person name="Norton C.S."/>
            <person name="Pettersson S.M."/>
            <person name="Poe D.E."/>
            <person name="Russell R.C."/>
            <person name="Smith T.C."/>
            <person name="Sullivan S."/>
            <person name="Williams K.R."/>
            <person name="Burnett S.H."/>
            <person name="Breakwell D.P."/>
            <person name="Grose J.H."/>
        </authorList>
    </citation>
    <scope>NUCLEOTIDE SEQUENCE [LARGE SCALE GENOMIC DNA]</scope>
</reference>
<organism evidence="2 3">
    <name type="scientific">Mycobacterium phage Nepal</name>
    <dbReference type="NCBI Taxonomy" id="2927981"/>
    <lineage>
        <taxon>Viruses</taxon>
        <taxon>Duplodnaviria</taxon>
        <taxon>Heunggongvirae</taxon>
        <taxon>Uroviricota</taxon>
        <taxon>Caudoviricetes</taxon>
        <taxon>Fromanvirus</taxon>
        <taxon>Fromanvirus nepal</taxon>
    </lineage>
</organism>
<gene>
    <name evidence="2" type="ORF">NEPAL_60</name>
</gene>
<proteinExistence type="predicted"/>
<keyword evidence="1" id="KW-1133">Transmembrane helix</keyword>
<feature type="transmembrane region" description="Helical" evidence="1">
    <location>
        <begin position="6"/>
        <end position="23"/>
    </location>
</feature>
<evidence type="ECO:0000313" key="3">
    <source>
        <dbReference type="Proteomes" id="UP000006066"/>
    </source>
</evidence>
<protein>
    <submittedName>
        <fullName evidence="2">Uncharacterized protein</fullName>
    </submittedName>
</protein>
<sequence>MGPLITTVVCLAILILLYVALVVL</sequence>
<dbReference type="EMBL" id="JQ698665">
    <property type="protein sequence ID" value="AFL46602.1"/>
    <property type="molecule type" value="Genomic_DNA"/>
</dbReference>
<dbReference type="Proteomes" id="UP000006066">
    <property type="component" value="Segment"/>
</dbReference>
<evidence type="ECO:0000256" key="1">
    <source>
        <dbReference type="SAM" id="Phobius"/>
    </source>
</evidence>
<evidence type="ECO:0000313" key="2">
    <source>
        <dbReference type="EMBL" id="AFL46602.1"/>
    </source>
</evidence>